<comment type="caution">
    <text evidence="2">The sequence shown here is derived from an EMBL/GenBank/DDBJ whole genome shotgun (WGS) entry which is preliminary data.</text>
</comment>
<dbReference type="AlphaFoldDB" id="A0A9P3Q0J3"/>
<evidence type="ECO:0000256" key="1">
    <source>
        <dbReference type="SAM" id="MobiDB-lite"/>
    </source>
</evidence>
<sequence>MVGYPTRCLLPCSVLAVAPSVRPLAYAQGPIIYPGDNLADVPLCSVSSVLYPTPPRASSRPLAHHPRLFIDRLLLRASTLQQRIPERNPGLVNVNHTWPCHVTATTRRTRPRQLNSAHSSARSDTQLRPSACLVYAE</sequence>
<evidence type="ECO:0000313" key="3">
    <source>
        <dbReference type="Proteomes" id="UP001063166"/>
    </source>
</evidence>
<protein>
    <submittedName>
        <fullName evidence="2">Uncharacterized protein</fullName>
    </submittedName>
</protein>
<gene>
    <name evidence="2" type="ORF">LshimejAT787_1900060</name>
</gene>
<dbReference type="EMBL" id="BRPK01000019">
    <property type="protein sequence ID" value="GLB44928.1"/>
    <property type="molecule type" value="Genomic_DNA"/>
</dbReference>
<proteinExistence type="predicted"/>
<reference evidence="2" key="1">
    <citation type="submission" date="2022-07" db="EMBL/GenBank/DDBJ databases">
        <title>The genome of Lyophyllum shimeji provides insight into the initial evolution of ectomycorrhizal fungal genome.</title>
        <authorList>
            <person name="Kobayashi Y."/>
            <person name="Shibata T."/>
            <person name="Hirakawa H."/>
            <person name="Shigenobu S."/>
            <person name="Nishiyama T."/>
            <person name="Yamada A."/>
            <person name="Hasebe M."/>
            <person name="Kawaguchi M."/>
        </authorList>
    </citation>
    <scope>NUCLEOTIDE SEQUENCE</scope>
    <source>
        <strain evidence="2">AT787</strain>
    </source>
</reference>
<organism evidence="2 3">
    <name type="scientific">Lyophyllum shimeji</name>
    <name type="common">Hon-shimeji</name>
    <name type="synonym">Tricholoma shimeji</name>
    <dbReference type="NCBI Taxonomy" id="47721"/>
    <lineage>
        <taxon>Eukaryota</taxon>
        <taxon>Fungi</taxon>
        <taxon>Dikarya</taxon>
        <taxon>Basidiomycota</taxon>
        <taxon>Agaricomycotina</taxon>
        <taxon>Agaricomycetes</taxon>
        <taxon>Agaricomycetidae</taxon>
        <taxon>Agaricales</taxon>
        <taxon>Tricholomatineae</taxon>
        <taxon>Lyophyllaceae</taxon>
        <taxon>Lyophyllum</taxon>
    </lineage>
</organism>
<keyword evidence="3" id="KW-1185">Reference proteome</keyword>
<name>A0A9P3Q0J3_LYOSH</name>
<evidence type="ECO:0000313" key="2">
    <source>
        <dbReference type="EMBL" id="GLB44928.1"/>
    </source>
</evidence>
<dbReference type="Proteomes" id="UP001063166">
    <property type="component" value="Unassembled WGS sequence"/>
</dbReference>
<feature type="region of interest" description="Disordered" evidence="1">
    <location>
        <begin position="104"/>
        <end position="125"/>
    </location>
</feature>
<feature type="compositionally biased region" description="Polar residues" evidence="1">
    <location>
        <begin position="112"/>
        <end position="125"/>
    </location>
</feature>
<accession>A0A9P3Q0J3</accession>